<evidence type="ECO:0000313" key="2">
    <source>
        <dbReference type="EMBL" id="CAF4269868.1"/>
    </source>
</evidence>
<feature type="region of interest" description="Disordered" evidence="1">
    <location>
        <begin position="614"/>
        <end position="642"/>
    </location>
</feature>
<accession>A0A820G0F7</accession>
<organism evidence="2 3">
    <name type="scientific">Rotaria magnacalcarata</name>
    <dbReference type="NCBI Taxonomy" id="392030"/>
    <lineage>
        <taxon>Eukaryota</taxon>
        <taxon>Metazoa</taxon>
        <taxon>Spiralia</taxon>
        <taxon>Gnathifera</taxon>
        <taxon>Rotifera</taxon>
        <taxon>Eurotatoria</taxon>
        <taxon>Bdelloidea</taxon>
        <taxon>Philodinida</taxon>
        <taxon>Philodinidae</taxon>
        <taxon>Rotaria</taxon>
    </lineage>
</organism>
<dbReference type="EMBL" id="CAJOBF010009160">
    <property type="protein sequence ID" value="CAF4269868.1"/>
    <property type="molecule type" value="Genomic_DNA"/>
</dbReference>
<protein>
    <submittedName>
        <fullName evidence="2">Uncharacterized protein</fullName>
    </submittedName>
</protein>
<feature type="compositionally biased region" description="Polar residues" evidence="1">
    <location>
        <begin position="614"/>
        <end position="626"/>
    </location>
</feature>
<dbReference type="Proteomes" id="UP000663842">
    <property type="component" value="Unassembled WGS sequence"/>
</dbReference>
<gene>
    <name evidence="2" type="ORF">UXM345_LOCUS31747</name>
</gene>
<dbReference type="AlphaFoldDB" id="A0A820G0F7"/>
<proteinExistence type="predicted"/>
<evidence type="ECO:0000256" key="1">
    <source>
        <dbReference type="SAM" id="MobiDB-lite"/>
    </source>
</evidence>
<comment type="caution">
    <text evidence="2">The sequence shown here is derived from an EMBL/GenBank/DDBJ whole genome shotgun (WGS) entry which is preliminary data.</text>
</comment>
<name>A0A820G0F7_9BILA</name>
<reference evidence="2" key="1">
    <citation type="submission" date="2021-02" db="EMBL/GenBank/DDBJ databases">
        <authorList>
            <person name="Nowell W R."/>
        </authorList>
    </citation>
    <scope>NUCLEOTIDE SEQUENCE</scope>
</reference>
<evidence type="ECO:0000313" key="3">
    <source>
        <dbReference type="Proteomes" id="UP000663842"/>
    </source>
</evidence>
<sequence>MVNELTPAWGKVIRVHHSHLRPWVPRPNYLAAFDLGGEAFPPSAQLNKILPNHNNKINNFGKQSLTTPCANSFFSNNFLGFVPAAPPTPPGELGGNSPTPSVVENPAGPQINVNRGGGIPGTPQPLPATQGGLNFSTPININFAPETINTSPIVNDLSNLNNSSLTVQEPFEGFPRLNPSLEEALSRLESLLESPPKLNTIPIVPNIAEIPVELNMETTVPPTVAVQPPVIEVPININMDTTPPENINLRDRLTSLSPVTNPMKRIMAHCKLWSSGRVLIAGDSRVRRLESMPDLSLSANVDFIHSGGVLIDDLVTLVDSVLTDEHTIIILVGFIGDEVQKYIHRISEEIAYTLIRSKECDATAQIVASVHNAHTKWIALKEGRIIVWTLPYYLDYATYNSKQMSGLDVSETLATSWDSSLRFAHFITRLRLQWASVNPNITFCALNEVLFAGKNYNSMFKSFGATSGEHFRFPANLLEDGLHPNPRMTSLIWIFLHKCVGAVYDRCNPRKSIQAPEPEAQNVPVKISEPTKIWKHIGPTKGFKQKGGIGMYGPRQQHPFYQKKKYVLPHRPASVHSRLSSPQVSQSSDEIIEEEELLEDDNSSTGYGHLSWKASNSNISDASTSRAPLGTIQRGPPSTEWSWAEHHRIIKKN</sequence>